<gene>
    <name evidence="1" type="ORF">CSC94_21695</name>
</gene>
<evidence type="ECO:0000313" key="1">
    <source>
        <dbReference type="EMBL" id="PHP64949.1"/>
    </source>
</evidence>
<protein>
    <submittedName>
        <fullName evidence="1">Uncharacterized protein</fullName>
    </submittedName>
</protein>
<reference evidence="1 2" key="1">
    <citation type="submission" date="2017-10" db="EMBL/GenBank/DDBJ databases">
        <title>Sedimentibacterium mangrovi gen. nov., sp. nov., a novel member of family Phyllobacteriacea isolated from mangrove sediment.</title>
        <authorList>
            <person name="Liao H."/>
            <person name="Tian Y."/>
        </authorList>
    </citation>
    <scope>NUCLEOTIDE SEQUENCE [LARGE SCALE GENOMIC DNA]</scope>
    <source>
        <strain evidence="1 2">X9-2-2</strain>
    </source>
</reference>
<proteinExistence type="predicted"/>
<evidence type="ECO:0000313" key="2">
    <source>
        <dbReference type="Proteomes" id="UP000221168"/>
    </source>
</evidence>
<dbReference type="RefSeq" id="WP_099308482.1">
    <property type="nucleotide sequence ID" value="NZ_PDVP01000020.1"/>
</dbReference>
<dbReference type="AlphaFoldDB" id="A0A2G1QHK1"/>
<dbReference type="Proteomes" id="UP000221168">
    <property type="component" value="Unassembled WGS sequence"/>
</dbReference>
<dbReference type="EMBL" id="PDVP01000020">
    <property type="protein sequence ID" value="PHP64949.1"/>
    <property type="molecule type" value="Genomic_DNA"/>
</dbReference>
<sequence length="103" mass="11752">MTDHDLTLIGEARDFLVMMQRAYHEVWRRRASGAPEISPKAVMVLFADCEHYRREIARIAIDALDEGKEPPNAELLFMDSTWRSLWAAVNGNRPKFIPPEAAA</sequence>
<comment type="caution">
    <text evidence="1">The sequence shown here is derived from an EMBL/GenBank/DDBJ whole genome shotgun (WGS) entry which is preliminary data.</text>
</comment>
<name>A0A2G1QHK1_9HYPH</name>
<accession>A0A2G1QHK1</accession>
<keyword evidence="2" id="KW-1185">Reference proteome</keyword>
<organism evidence="1 2">
    <name type="scientific">Zhengella mangrovi</name>
    <dbReference type="NCBI Taxonomy" id="1982044"/>
    <lineage>
        <taxon>Bacteria</taxon>
        <taxon>Pseudomonadati</taxon>
        <taxon>Pseudomonadota</taxon>
        <taxon>Alphaproteobacteria</taxon>
        <taxon>Hyphomicrobiales</taxon>
        <taxon>Notoacmeibacteraceae</taxon>
        <taxon>Zhengella</taxon>
    </lineage>
</organism>